<evidence type="ECO:0000256" key="2">
    <source>
        <dbReference type="ARBA" id="ARBA00008926"/>
    </source>
</evidence>
<organism evidence="11 12">
    <name type="scientific">Babesia ovata</name>
    <dbReference type="NCBI Taxonomy" id="189622"/>
    <lineage>
        <taxon>Eukaryota</taxon>
        <taxon>Sar</taxon>
        <taxon>Alveolata</taxon>
        <taxon>Apicomplexa</taxon>
        <taxon>Aconoidasida</taxon>
        <taxon>Piroplasmida</taxon>
        <taxon>Babesiidae</taxon>
        <taxon>Babesia</taxon>
    </lineage>
</organism>
<keyword evidence="6" id="KW-0811">Translocation</keyword>
<dbReference type="OrthoDB" id="448516at2759"/>
<dbReference type="PANTHER" id="PTHR23198:SF6">
    <property type="entry name" value="NUCLEAR PORE COMPLEX PROTEIN NUP98-NUP96"/>
    <property type="match status" value="1"/>
</dbReference>
<dbReference type="EMBL" id="BDSA01000001">
    <property type="protein sequence ID" value="GBE58715.1"/>
    <property type="molecule type" value="Genomic_DNA"/>
</dbReference>
<feature type="compositionally biased region" description="Low complexity" evidence="9">
    <location>
        <begin position="522"/>
        <end position="553"/>
    </location>
</feature>
<dbReference type="GO" id="GO:0006405">
    <property type="term" value="P:RNA export from nucleus"/>
    <property type="evidence" value="ECO:0007669"/>
    <property type="project" value="TreeGrafter"/>
</dbReference>
<dbReference type="GO" id="GO:0000973">
    <property type="term" value="P:post-transcriptional tethering of RNA polymerase II gene DNA at nuclear periphery"/>
    <property type="evidence" value="ECO:0007669"/>
    <property type="project" value="TreeGrafter"/>
</dbReference>
<dbReference type="AlphaFoldDB" id="A0A2H6K6V3"/>
<feature type="compositionally biased region" description="Low complexity" evidence="9">
    <location>
        <begin position="306"/>
        <end position="322"/>
    </location>
</feature>
<dbReference type="PANTHER" id="PTHR23198">
    <property type="entry name" value="NUCLEOPORIN"/>
    <property type="match status" value="1"/>
</dbReference>
<feature type="compositionally biased region" description="Polar residues" evidence="9">
    <location>
        <begin position="323"/>
        <end position="378"/>
    </location>
</feature>
<gene>
    <name evidence="11" type="ORF">BOVATA_002080</name>
</gene>
<feature type="compositionally biased region" description="Low complexity" evidence="9">
    <location>
        <begin position="478"/>
        <end position="498"/>
    </location>
</feature>
<feature type="compositionally biased region" description="Low complexity" evidence="9">
    <location>
        <begin position="261"/>
        <end position="271"/>
    </location>
</feature>
<sequence>MFGSTNTGTSYWSGSTQPNTNLPGAFNALGANAPSGQQVGSTFTGFGSGTTTGTTGFMGQSTTPSFGISQNTSLFGQPAQQPATTGFGTMGTTGGLFDQNKQGFMGNSGGLFGQTTQTGGLFGSGMNTTSGSTFGSTVNTGTSLFGSNTTTGGMWSGSTSSTFGTQIQGTEVATLKHFDGASITHISYEKPDTCQEEYRWEYYKKANPQFGLPGAQQGTTTTGGLFGSTQPTTTTGGLFGSTTTGTTTGGLFGSTQPTTTTTTGGLFGSTQPSTTTGGLFGSTQPATSGGLFGSTTTTTTGGGLFGSTTTPSTTTGGLFGSTQPTTTTGGLFGSTQPTTTTGGLFGSTQPSTTSGGLFGSTQPTTGLFGSTQQNTAGTTGVLGGTQPSTTTGMLWPDRNAHSNAGLFGSTTPAGTTTASTGLFGSNTGTSTSTGLFGSSTTSAFGGANKGLFGSTTTPSTTGTTSTGLFGSSNLFGASTTPATGTTGTTRLFGSTTTGTTGGGLFGSSTTPTSTSLPNVFGSTPTTTNTMTAPSTNIFGAPSTTGTTGLFGSTNPAGTTGSLFSMGSTVSQPFGSTTGIQQMQAGGTMRLGSLTFNWGVNTPSPGLRSFWTNEADLPPEAKQYLAKLANAANNAAQAMNASNMRNQLNALAEAHSSPTIPDLEDAQDRFGLRQVLKDLGVQIPRYSVYQDDTDEALRYQRAELESRGKTQLSAEAKAESDMSRTFTKAPKVHLTSKLPSNKNDADEVAGDTFLSLHNGGAKALDALRFQARGGHLRKPQLPTVEQKDELPYLPSNRSSVIFDKSSNATSHRGDVLTLTGREQSYNERPHRTLDDVYKIRSDLRGSPSLNASNPSEDSPSMDDANSLTGTAPKEPAEACPIFKLADNAPGHPPILTKEGYTTRPTMSSLRQMSDKQLANVMDFQVIREGFGDILWPGYTDVRQLNLDNIVDIAHRKVTLYGNTSRVHPVGEGLNKNAIVTLLNCAPRDYTDGGSITATVEQLEKLKDHTASLGCKFISANFKTGQWVYEAPYFVKNAGGDVTERKGISFTS</sequence>
<dbReference type="GO" id="GO:0044614">
    <property type="term" value="C:nuclear pore cytoplasmic filaments"/>
    <property type="evidence" value="ECO:0007669"/>
    <property type="project" value="TreeGrafter"/>
</dbReference>
<evidence type="ECO:0000259" key="10">
    <source>
        <dbReference type="PROSITE" id="PS51434"/>
    </source>
</evidence>
<dbReference type="GO" id="GO:0008139">
    <property type="term" value="F:nuclear localization sequence binding"/>
    <property type="evidence" value="ECO:0007669"/>
    <property type="project" value="TreeGrafter"/>
</dbReference>
<dbReference type="VEuPathDB" id="PiroplasmaDB:BOVATA_002080"/>
<comment type="subcellular location">
    <subcellularLocation>
        <location evidence="1">Nucleus</location>
        <location evidence="1">Nuclear pore complex</location>
    </subcellularLocation>
</comment>
<keyword evidence="12" id="KW-1185">Reference proteome</keyword>
<dbReference type="GO" id="GO:0051028">
    <property type="term" value="P:mRNA transport"/>
    <property type="evidence" value="ECO:0007669"/>
    <property type="project" value="UniProtKB-KW"/>
</dbReference>
<keyword evidence="7" id="KW-0906">Nuclear pore complex</keyword>
<evidence type="ECO:0000256" key="6">
    <source>
        <dbReference type="ARBA" id="ARBA00023010"/>
    </source>
</evidence>
<dbReference type="Proteomes" id="UP000236319">
    <property type="component" value="Unassembled WGS sequence"/>
</dbReference>
<dbReference type="InterPro" id="IPR025574">
    <property type="entry name" value="Nucleoporin_FG_rpt"/>
</dbReference>
<keyword evidence="8" id="KW-0539">Nucleus</keyword>
<feature type="compositionally biased region" description="Basic and acidic residues" evidence="9">
    <location>
        <begin position="823"/>
        <end position="842"/>
    </location>
</feature>
<feature type="region of interest" description="Disordered" evidence="9">
    <location>
        <begin position="40"/>
        <end position="61"/>
    </location>
</feature>
<evidence type="ECO:0000313" key="11">
    <source>
        <dbReference type="EMBL" id="GBE58715.1"/>
    </source>
</evidence>
<reference evidence="11 12" key="1">
    <citation type="journal article" date="2017" name="BMC Genomics">
        <title>Whole-genome assembly of Babesia ovata and comparative genomics between closely related pathogens.</title>
        <authorList>
            <person name="Yamagishi J."/>
            <person name="Asada M."/>
            <person name="Hakimi H."/>
            <person name="Tanaka T.Q."/>
            <person name="Sugimoto C."/>
            <person name="Kawazu S."/>
        </authorList>
    </citation>
    <scope>NUCLEOTIDE SEQUENCE [LARGE SCALE GENOMIC DNA]</scope>
    <source>
        <strain evidence="11 12">Miyake</strain>
    </source>
</reference>
<evidence type="ECO:0000256" key="3">
    <source>
        <dbReference type="ARBA" id="ARBA00022448"/>
    </source>
</evidence>
<dbReference type="GO" id="GO:0034398">
    <property type="term" value="P:telomere tethering at nuclear periphery"/>
    <property type="evidence" value="ECO:0007669"/>
    <property type="project" value="TreeGrafter"/>
</dbReference>
<dbReference type="Pfam" id="PF13634">
    <property type="entry name" value="Nucleoporin_FG"/>
    <property type="match status" value="4"/>
</dbReference>
<feature type="compositionally biased region" description="Low complexity" evidence="9">
    <location>
        <begin position="287"/>
        <end position="299"/>
    </location>
</feature>
<dbReference type="InterPro" id="IPR007230">
    <property type="entry name" value="Nup98_auto-Pept-S59_dom"/>
</dbReference>
<comment type="caution">
    <text evidence="11">The sequence shown here is derived from an EMBL/GenBank/DDBJ whole genome shotgun (WGS) entry which is preliminary data.</text>
</comment>
<dbReference type="Gene3D" id="3.30.1610.10">
    <property type="entry name" value="Peptidase S59, nucleoporin"/>
    <property type="match status" value="1"/>
</dbReference>
<comment type="similarity">
    <text evidence="2">Belongs to the nucleoporin GLFG family.</text>
</comment>
<dbReference type="PROSITE" id="PS51434">
    <property type="entry name" value="NUP_C"/>
    <property type="match status" value="1"/>
</dbReference>
<dbReference type="InterPro" id="IPR037665">
    <property type="entry name" value="Nucleoporin_S59-like"/>
</dbReference>
<evidence type="ECO:0000256" key="7">
    <source>
        <dbReference type="ARBA" id="ARBA00023132"/>
    </source>
</evidence>
<evidence type="ECO:0000256" key="1">
    <source>
        <dbReference type="ARBA" id="ARBA00004567"/>
    </source>
</evidence>
<dbReference type="Pfam" id="PF04096">
    <property type="entry name" value="Nucleoporin2"/>
    <property type="match status" value="1"/>
</dbReference>
<feature type="region of interest" description="Disordered" evidence="9">
    <location>
        <begin position="804"/>
        <end position="872"/>
    </location>
</feature>
<feature type="domain" description="Peptidase S59" evidence="10">
    <location>
        <begin position="896"/>
        <end position="1032"/>
    </location>
</feature>
<keyword evidence="3" id="KW-0813">Transport</keyword>
<dbReference type="GeneID" id="39872485"/>
<feature type="region of interest" description="Disordered" evidence="9">
    <location>
        <begin position="478"/>
        <end position="553"/>
    </location>
</feature>
<name>A0A2H6K6V3_9APIC</name>
<accession>A0A2H6K6V3</accession>
<feature type="compositionally biased region" description="Low complexity" evidence="9">
    <location>
        <begin position="506"/>
        <end position="515"/>
    </location>
</feature>
<feature type="region of interest" description="Disordered" evidence="9">
    <location>
        <begin position="261"/>
        <end position="391"/>
    </location>
</feature>
<feature type="region of interest" description="Disordered" evidence="9">
    <location>
        <begin position="704"/>
        <end position="730"/>
    </location>
</feature>
<dbReference type="GO" id="GO:0003723">
    <property type="term" value="F:RNA binding"/>
    <property type="evidence" value="ECO:0007669"/>
    <property type="project" value="TreeGrafter"/>
</dbReference>
<evidence type="ECO:0000313" key="12">
    <source>
        <dbReference type="Proteomes" id="UP000236319"/>
    </source>
</evidence>
<feature type="compositionally biased region" description="Polar residues" evidence="9">
    <location>
        <begin position="846"/>
        <end position="868"/>
    </location>
</feature>
<proteinExistence type="inferred from homology"/>
<keyword evidence="5" id="KW-0653">Protein transport</keyword>
<keyword evidence="4" id="KW-0509">mRNA transport</keyword>
<dbReference type="SUPFAM" id="SSF82215">
    <property type="entry name" value="C-terminal autoproteolytic domain of nucleoporin nup98"/>
    <property type="match status" value="1"/>
</dbReference>
<dbReference type="InterPro" id="IPR036903">
    <property type="entry name" value="Nup98_auto-Pept-S59_dom_sf"/>
</dbReference>
<feature type="compositionally biased region" description="Polar residues" evidence="9">
    <location>
        <begin position="272"/>
        <end position="286"/>
    </location>
</feature>
<evidence type="ECO:0000256" key="4">
    <source>
        <dbReference type="ARBA" id="ARBA00022816"/>
    </source>
</evidence>
<dbReference type="GO" id="GO:0017056">
    <property type="term" value="F:structural constituent of nuclear pore"/>
    <property type="evidence" value="ECO:0007669"/>
    <property type="project" value="InterPro"/>
</dbReference>
<evidence type="ECO:0000256" key="8">
    <source>
        <dbReference type="ARBA" id="ARBA00023242"/>
    </source>
</evidence>
<dbReference type="RefSeq" id="XP_028864958.1">
    <property type="nucleotide sequence ID" value="XM_029009125.1"/>
</dbReference>
<evidence type="ECO:0000256" key="9">
    <source>
        <dbReference type="SAM" id="MobiDB-lite"/>
    </source>
</evidence>
<evidence type="ECO:0000256" key="5">
    <source>
        <dbReference type="ARBA" id="ARBA00022927"/>
    </source>
</evidence>
<protein>
    <submittedName>
        <fullName evidence="11">Nucleoporin autopeptidase</fullName>
    </submittedName>
</protein>
<dbReference type="GO" id="GO:0006606">
    <property type="term" value="P:protein import into nucleus"/>
    <property type="evidence" value="ECO:0007669"/>
    <property type="project" value="TreeGrafter"/>
</dbReference>